<evidence type="ECO:0008006" key="5">
    <source>
        <dbReference type="Google" id="ProtNLM"/>
    </source>
</evidence>
<feature type="transmembrane region" description="Helical" evidence="2">
    <location>
        <begin position="268"/>
        <end position="292"/>
    </location>
</feature>
<keyword evidence="2" id="KW-1133">Transmembrane helix</keyword>
<gene>
    <name evidence="3" type="ORF">L596_008628</name>
</gene>
<evidence type="ECO:0000313" key="4">
    <source>
        <dbReference type="Proteomes" id="UP000298663"/>
    </source>
</evidence>
<organism evidence="3 4">
    <name type="scientific">Steinernema carpocapsae</name>
    <name type="common">Entomopathogenic nematode</name>
    <dbReference type="NCBI Taxonomy" id="34508"/>
    <lineage>
        <taxon>Eukaryota</taxon>
        <taxon>Metazoa</taxon>
        <taxon>Ecdysozoa</taxon>
        <taxon>Nematoda</taxon>
        <taxon>Chromadorea</taxon>
        <taxon>Rhabditida</taxon>
        <taxon>Tylenchina</taxon>
        <taxon>Panagrolaimomorpha</taxon>
        <taxon>Strongyloidoidea</taxon>
        <taxon>Steinernematidae</taxon>
        <taxon>Steinernema</taxon>
    </lineage>
</organism>
<keyword evidence="2" id="KW-0812">Transmembrane</keyword>
<keyword evidence="4" id="KW-1185">Reference proteome</keyword>
<dbReference type="AlphaFoldDB" id="A0A4U5PE66"/>
<accession>A0A4U5PE66</accession>
<comment type="caution">
    <text evidence="3">The sequence shown here is derived from an EMBL/GenBank/DDBJ whole genome shotgun (WGS) entry which is preliminary data.</text>
</comment>
<feature type="region of interest" description="Disordered" evidence="1">
    <location>
        <begin position="304"/>
        <end position="347"/>
    </location>
</feature>
<sequence>MIYYALLLYFLILWCTFVYTLILLQRFKRFEFILKGTTNNFMLFFSIIGCVGILIAIAMYQIIIVWTLRKASFENLPFVALGVRGATILGMGASVLLVIILVILTTSRWQEFWEILIQENALKMLENANIDTHSAIEASNLQSYFQCCGATTLTKDSSVGLYVRPAQVWTDNFRYSYIFDTNMNTHPSLPWSCCDPAVETPCFNVRWGRFNSPYVSADWDSEMGRMKIEESGISNFASYTKWKLEGFQSAYINKTCPLEFMDAFDHEILIPIPAVFLFLAIFAMGTSIGTFMTTISIQNQVADLEKDSEEGEKKKKDEAKSQKQKPGEPPAPPTKNPIIKMSVKEKQ</sequence>
<feature type="transmembrane region" description="Helical" evidence="2">
    <location>
        <begin position="78"/>
        <end position="104"/>
    </location>
</feature>
<evidence type="ECO:0000256" key="2">
    <source>
        <dbReference type="SAM" id="Phobius"/>
    </source>
</evidence>
<dbReference type="EMBL" id="AZBU02000002">
    <property type="protein sequence ID" value="TKR94334.1"/>
    <property type="molecule type" value="Genomic_DNA"/>
</dbReference>
<feature type="compositionally biased region" description="Basic and acidic residues" evidence="1">
    <location>
        <begin position="311"/>
        <end position="321"/>
    </location>
</feature>
<dbReference type="Proteomes" id="UP000298663">
    <property type="component" value="Unassembled WGS sequence"/>
</dbReference>
<proteinExistence type="predicted"/>
<evidence type="ECO:0000256" key="1">
    <source>
        <dbReference type="SAM" id="MobiDB-lite"/>
    </source>
</evidence>
<reference evidence="3 4" key="2">
    <citation type="journal article" date="2019" name="G3 (Bethesda)">
        <title>Hybrid Assembly of the Genome of the Entomopathogenic Nematode Steinernema carpocapsae Identifies the X-Chromosome.</title>
        <authorList>
            <person name="Serra L."/>
            <person name="Macchietto M."/>
            <person name="Macias-Munoz A."/>
            <person name="McGill C.J."/>
            <person name="Rodriguez I.M."/>
            <person name="Rodriguez B."/>
            <person name="Murad R."/>
            <person name="Mortazavi A."/>
        </authorList>
    </citation>
    <scope>NUCLEOTIDE SEQUENCE [LARGE SCALE GENOMIC DNA]</scope>
    <source>
        <strain evidence="3 4">ALL</strain>
    </source>
</reference>
<feature type="transmembrane region" description="Helical" evidence="2">
    <location>
        <begin position="6"/>
        <end position="24"/>
    </location>
</feature>
<feature type="transmembrane region" description="Helical" evidence="2">
    <location>
        <begin position="44"/>
        <end position="66"/>
    </location>
</feature>
<protein>
    <recommendedName>
        <fullName evidence="5">Tetraspanin</fullName>
    </recommendedName>
</protein>
<name>A0A4U5PE66_STECR</name>
<reference evidence="3 4" key="1">
    <citation type="journal article" date="2015" name="Genome Biol.">
        <title>Comparative genomics of Steinernema reveals deeply conserved gene regulatory networks.</title>
        <authorList>
            <person name="Dillman A.R."/>
            <person name="Macchietto M."/>
            <person name="Porter C.F."/>
            <person name="Rogers A."/>
            <person name="Williams B."/>
            <person name="Antoshechkin I."/>
            <person name="Lee M.M."/>
            <person name="Goodwin Z."/>
            <person name="Lu X."/>
            <person name="Lewis E.E."/>
            <person name="Goodrich-Blair H."/>
            <person name="Stock S.P."/>
            <person name="Adams B.J."/>
            <person name="Sternberg P.W."/>
            <person name="Mortazavi A."/>
        </authorList>
    </citation>
    <scope>NUCLEOTIDE SEQUENCE [LARGE SCALE GENOMIC DNA]</scope>
    <source>
        <strain evidence="3 4">ALL</strain>
    </source>
</reference>
<evidence type="ECO:0000313" key="3">
    <source>
        <dbReference type="EMBL" id="TKR94334.1"/>
    </source>
</evidence>
<keyword evidence="2" id="KW-0472">Membrane</keyword>